<sequence length="180" mass="21464">MSECPIGLICENFEEGCRYYCESLARPWPLPFFDWYFINPKWRKECGFVVQLPGYQEAENEWEETFVDRHNDWVNSIRDELWLAGWWRAIALPYKAHPDGGLEVTQELLLDNTVTFSTPWISKGVIYAPPHWEAFIPPVPVDGWPHDSCWTEYIEADGFYTDWVIYWPSDFEVTRDYDYE</sequence>
<evidence type="ECO:0000313" key="3">
    <source>
        <dbReference type="Proteomes" id="UP000062645"/>
    </source>
</evidence>
<dbReference type="Proteomes" id="UP000062645">
    <property type="component" value="Chromosome"/>
</dbReference>
<protein>
    <submittedName>
        <fullName evidence="1">Uncharacterized protein</fullName>
    </submittedName>
</protein>
<reference evidence="1" key="2">
    <citation type="submission" date="2015-07" db="EMBL/GenBank/DDBJ databases">
        <authorList>
            <person name="Noorani M."/>
        </authorList>
    </citation>
    <scope>NUCLEOTIDE SEQUENCE</scope>
    <source>
        <strain evidence="1">CENA21</strain>
    </source>
</reference>
<dbReference type="OrthoDB" id="487718at2"/>
<dbReference type="EMBL" id="CP012036">
    <property type="protein sequence ID" value="ALF52976.1"/>
    <property type="molecule type" value="Genomic_DNA"/>
</dbReference>
<dbReference type="AlphaFoldDB" id="A0A0M4TVD4"/>
<name>A0A0M4TVD4_9NOSO</name>
<dbReference type="KEGG" id="npz:ACX27_14800"/>
<dbReference type="PATRIC" id="fig|224013.5.peg.2215"/>
<organism evidence="1 3">
    <name type="scientific">Nostoc piscinale CENA21</name>
    <dbReference type="NCBI Taxonomy" id="224013"/>
    <lineage>
        <taxon>Bacteria</taxon>
        <taxon>Bacillati</taxon>
        <taxon>Cyanobacteriota</taxon>
        <taxon>Cyanophyceae</taxon>
        <taxon>Nostocales</taxon>
        <taxon>Nostocaceae</taxon>
        <taxon>Nostoc</taxon>
    </lineage>
</organism>
<proteinExistence type="predicted"/>
<accession>A0A0M4TVD4</accession>
<evidence type="ECO:0000313" key="1">
    <source>
        <dbReference type="EMBL" id="ALF52976.1"/>
    </source>
</evidence>
<reference evidence="1 3" key="3">
    <citation type="journal article" date="2016" name="Genome Announc.">
        <title>Draft Genome Sequence of the N2-Fixing Cyanobacterium Nostoc piscinale CENA21, Isolated from the Brazilian Amazon Floodplain.</title>
        <authorList>
            <person name="Leao T."/>
            <person name="Guimaraes P.I."/>
            <person name="de Melo A.G."/>
            <person name="Ramos R.T."/>
            <person name="Leao P.N."/>
            <person name="Silva A."/>
            <person name="Fiore M.F."/>
            <person name="Schneider M.P."/>
        </authorList>
    </citation>
    <scope>NUCLEOTIDE SEQUENCE [LARGE SCALE GENOMIC DNA]</scope>
    <source>
        <strain evidence="1 3">CENA21</strain>
    </source>
</reference>
<dbReference type="KEGG" id="npz:ACX27_09130"/>
<dbReference type="RefSeq" id="WP_062291211.1">
    <property type="nucleotide sequence ID" value="NZ_CP012036.1"/>
</dbReference>
<keyword evidence="3" id="KW-1185">Reference proteome</keyword>
<evidence type="ECO:0000313" key="2">
    <source>
        <dbReference type="EMBL" id="ALF53830.1"/>
    </source>
</evidence>
<reference evidence="3" key="1">
    <citation type="submission" date="2015-07" db="EMBL/GenBank/DDBJ databases">
        <title>Genome Of Nitrogen-Fixing Cyanobacterium Nostoc piscinale CENA21 From Solimoes/Amazon River Floodplain Sediments And Comparative Genomics To Uncover Biosynthetic Natural Products Potential.</title>
        <authorList>
            <person name="Leao T.F."/>
            <person name="Leao P.N."/>
            <person name="Guimaraes P.I."/>
            <person name="de Melo A.G.C."/>
            <person name="Ramos R.T.J."/>
            <person name="Silva A."/>
            <person name="Fiore M.F."/>
            <person name="Schneider M.P.C."/>
        </authorList>
    </citation>
    <scope>NUCLEOTIDE SEQUENCE [LARGE SCALE GENOMIC DNA]</scope>
    <source>
        <strain evidence="3">CENA21</strain>
    </source>
</reference>
<dbReference type="EMBL" id="CP012036">
    <property type="protein sequence ID" value="ALF53830.1"/>
    <property type="molecule type" value="Genomic_DNA"/>
</dbReference>
<gene>
    <name evidence="1" type="ORF">ACX27_09130</name>
    <name evidence="2" type="ORF">ACX27_14800</name>
</gene>